<dbReference type="GO" id="GO:0005737">
    <property type="term" value="C:cytoplasm"/>
    <property type="evidence" value="ECO:0007669"/>
    <property type="project" value="UniProtKB-SubCell"/>
</dbReference>
<comment type="similarity">
    <text evidence="1 6">Belongs to the methyltransferase superfamily. RsmH family.</text>
</comment>
<evidence type="ECO:0000256" key="3">
    <source>
        <dbReference type="ARBA" id="ARBA00022603"/>
    </source>
</evidence>
<dbReference type="EMBL" id="MGJD01000003">
    <property type="protein sequence ID" value="OGN01849.1"/>
    <property type="molecule type" value="Genomic_DNA"/>
</dbReference>
<dbReference type="Gene3D" id="1.10.150.170">
    <property type="entry name" value="Putative methyltransferase TM0872, insert domain"/>
    <property type="match status" value="1"/>
</dbReference>
<evidence type="ECO:0000313" key="8">
    <source>
        <dbReference type="Proteomes" id="UP000177117"/>
    </source>
</evidence>
<reference evidence="7 8" key="1">
    <citation type="journal article" date="2016" name="Nat. Commun.">
        <title>Thousands of microbial genomes shed light on interconnected biogeochemical processes in an aquifer system.</title>
        <authorList>
            <person name="Anantharaman K."/>
            <person name="Brown C.T."/>
            <person name="Hug L.A."/>
            <person name="Sharon I."/>
            <person name="Castelle C.J."/>
            <person name="Probst A.J."/>
            <person name="Thomas B.C."/>
            <person name="Singh A."/>
            <person name="Wilkins M.J."/>
            <person name="Karaoz U."/>
            <person name="Brodie E.L."/>
            <person name="Williams K.H."/>
            <person name="Hubbard S.S."/>
            <person name="Banfield J.F."/>
        </authorList>
    </citation>
    <scope>NUCLEOTIDE SEQUENCE [LARGE SCALE GENOMIC DNA]</scope>
</reference>
<dbReference type="SUPFAM" id="SSF53335">
    <property type="entry name" value="S-adenosyl-L-methionine-dependent methyltransferases"/>
    <property type="match status" value="1"/>
</dbReference>
<feature type="binding site" evidence="6">
    <location>
        <position position="79"/>
    </location>
    <ligand>
        <name>S-adenosyl-L-methionine</name>
        <dbReference type="ChEBI" id="CHEBI:59789"/>
    </ligand>
</feature>
<proteinExistence type="inferred from homology"/>
<keyword evidence="5 6" id="KW-0949">S-adenosyl-L-methionine</keyword>
<comment type="caution">
    <text evidence="7">The sequence shown here is derived from an EMBL/GenBank/DDBJ whole genome shotgun (WGS) entry which is preliminary data.</text>
</comment>
<evidence type="ECO:0000313" key="7">
    <source>
        <dbReference type="EMBL" id="OGN01849.1"/>
    </source>
</evidence>
<keyword evidence="3 6" id="KW-0489">Methyltransferase</keyword>
<dbReference type="AlphaFoldDB" id="A0A1F8EP92"/>
<organism evidence="7 8">
    <name type="scientific">Candidatus Yanofskybacteria bacterium RIFCSPHIGHO2_01_FULL_41_53</name>
    <dbReference type="NCBI Taxonomy" id="1802663"/>
    <lineage>
        <taxon>Bacteria</taxon>
        <taxon>Candidatus Yanofskyibacteriota</taxon>
    </lineage>
</organism>
<evidence type="ECO:0000256" key="4">
    <source>
        <dbReference type="ARBA" id="ARBA00022679"/>
    </source>
</evidence>
<dbReference type="PIRSF" id="PIRSF004486">
    <property type="entry name" value="MraW"/>
    <property type="match status" value="1"/>
</dbReference>
<name>A0A1F8EP92_9BACT</name>
<comment type="function">
    <text evidence="6">Specifically methylates the N4 position of cytidine in position 1402 (C1402) of 16S rRNA.</text>
</comment>
<dbReference type="Gene3D" id="3.40.50.150">
    <property type="entry name" value="Vaccinia Virus protein VP39"/>
    <property type="match status" value="1"/>
</dbReference>
<dbReference type="InterPro" id="IPR023397">
    <property type="entry name" value="SAM-dep_MeTrfase_MraW_recog"/>
</dbReference>
<dbReference type="PANTHER" id="PTHR11265:SF0">
    <property type="entry name" value="12S RRNA N4-METHYLCYTIDINE METHYLTRANSFERASE"/>
    <property type="match status" value="1"/>
</dbReference>
<feature type="binding site" evidence="6">
    <location>
        <position position="50"/>
    </location>
    <ligand>
        <name>S-adenosyl-L-methionine</name>
        <dbReference type="ChEBI" id="CHEBI:59789"/>
    </ligand>
</feature>
<gene>
    <name evidence="6" type="primary">rsmH</name>
    <name evidence="7" type="ORF">A2650_04810</name>
</gene>
<comment type="subcellular location">
    <subcellularLocation>
        <location evidence="6">Cytoplasm</location>
    </subcellularLocation>
</comment>
<dbReference type="InterPro" id="IPR002903">
    <property type="entry name" value="RsmH"/>
</dbReference>
<keyword evidence="6" id="KW-0963">Cytoplasm</keyword>
<evidence type="ECO:0000256" key="2">
    <source>
        <dbReference type="ARBA" id="ARBA00022552"/>
    </source>
</evidence>
<evidence type="ECO:0000256" key="1">
    <source>
        <dbReference type="ARBA" id="ARBA00010396"/>
    </source>
</evidence>
<protein>
    <recommendedName>
        <fullName evidence="6">Ribosomal RNA small subunit methyltransferase H</fullName>
        <ecNumber evidence="6">2.1.1.199</ecNumber>
    </recommendedName>
    <alternativeName>
        <fullName evidence="6">16S rRNA m(4)C1402 methyltransferase</fullName>
    </alternativeName>
    <alternativeName>
        <fullName evidence="6">rRNA (cytosine-N(4)-)-methyltransferase RsmH</fullName>
    </alternativeName>
</protein>
<accession>A0A1F8EP92</accession>
<dbReference type="GO" id="GO:0070475">
    <property type="term" value="P:rRNA base methylation"/>
    <property type="evidence" value="ECO:0007669"/>
    <property type="project" value="UniProtKB-UniRule"/>
</dbReference>
<dbReference type="InterPro" id="IPR029063">
    <property type="entry name" value="SAM-dependent_MTases_sf"/>
</dbReference>
<keyword evidence="4 6" id="KW-0808">Transferase</keyword>
<feature type="binding site" evidence="6">
    <location>
        <begin position="31"/>
        <end position="33"/>
    </location>
    <ligand>
        <name>S-adenosyl-L-methionine</name>
        <dbReference type="ChEBI" id="CHEBI:59789"/>
    </ligand>
</feature>
<dbReference type="SUPFAM" id="SSF81799">
    <property type="entry name" value="Putative methyltransferase TM0872, insert domain"/>
    <property type="match status" value="1"/>
</dbReference>
<evidence type="ECO:0000256" key="5">
    <source>
        <dbReference type="ARBA" id="ARBA00022691"/>
    </source>
</evidence>
<evidence type="ECO:0000256" key="6">
    <source>
        <dbReference type="HAMAP-Rule" id="MF_01007"/>
    </source>
</evidence>
<feature type="binding site" evidence="6">
    <location>
        <position position="99"/>
    </location>
    <ligand>
        <name>S-adenosyl-L-methionine</name>
        <dbReference type="ChEBI" id="CHEBI:59789"/>
    </ligand>
</feature>
<dbReference type="GO" id="GO:0071424">
    <property type="term" value="F:rRNA (cytosine-N4-)-methyltransferase activity"/>
    <property type="evidence" value="ECO:0007669"/>
    <property type="project" value="UniProtKB-UniRule"/>
</dbReference>
<dbReference type="HAMAP" id="MF_01007">
    <property type="entry name" value="16SrRNA_methyltr_H"/>
    <property type="match status" value="1"/>
</dbReference>
<dbReference type="PANTHER" id="PTHR11265">
    <property type="entry name" value="S-ADENOSYL-METHYLTRANSFERASE MRAW"/>
    <property type="match status" value="1"/>
</dbReference>
<comment type="catalytic activity">
    <reaction evidence="6">
        <text>cytidine(1402) in 16S rRNA + S-adenosyl-L-methionine = N(4)-methylcytidine(1402) in 16S rRNA + S-adenosyl-L-homocysteine + H(+)</text>
        <dbReference type="Rhea" id="RHEA:42928"/>
        <dbReference type="Rhea" id="RHEA-COMP:10286"/>
        <dbReference type="Rhea" id="RHEA-COMP:10287"/>
        <dbReference type="ChEBI" id="CHEBI:15378"/>
        <dbReference type="ChEBI" id="CHEBI:57856"/>
        <dbReference type="ChEBI" id="CHEBI:59789"/>
        <dbReference type="ChEBI" id="CHEBI:74506"/>
        <dbReference type="ChEBI" id="CHEBI:82748"/>
        <dbReference type="EC" id="2.1.1.199"/>
    </reaction>
</comment>
<dbReference type="NCBIfam" id="TIGR00006">
    <property type="entry name" value="16S rRNA (cytosine(1402)-N(4))-methyltransferase RsmH"/>
    <property type="match status" value="1"/>
</dbReference>
<dbReference type="Pfam" id="PF01795">
    <property type="entry name" value="Methyltransf_5"/>
    <property type="match status" value="1"/>
</dbReference>
<keyword evidence="2 6" id="KW-0698">rRNA processing</keyword>
<dbReference type="Proteomes" id="UP000177117">
    <property type="component" value="Unassembled WGS sequence"/>
</dbReference>
<feature type="binding site" evidence="6">
    <location>
        <position position="106"/>
    </location>
    <ligand>
        <name>S-adenosyl-L-methionine</name>
        <dbReference type="ChEBI" id="CHEBI:59789"/>
    </ligand>
</feature>
<dbReference type="EC" id="2.1.1.199" evidence="6"/>
<sequence>MVHKPVMLNEVIKYLNIQPKAKIIDATLNGGGHTRGILEKYQDVKVLGIEYDPDIFQEFKSESLNPKLESRIIIVNDSYINLRSIVEKYNFRPDGIIFDLGLSSWHYEKSGRGFSFMRDEPLDMRFNPGDKTRTAADVINTVPEEEIEEILRLYGEEGFFKEISKNIVKARKIKPIIKTTELVDVIMNSVPGWYKRKKIHPATKTFQALRIAVNGELENVENGVLMAIDVLKSGGRLIVISFQGLEDKIVREIFKQKAIAGTIKWVIKGTVKPKWSEIKENPRARSAKMKIVEKTA</sequence>